<accession>A0A0L0BU74</accession>
<protein>
    <submittedName>
        <fullName evidence="1">Uncharacterized protein</fullName>
    </submittedName>
</protein>
<dbReference type="AlphaFoldDB" id="A0A0L0BU74"/>
<evidence type="ECO:0000313" key="2">
    <source>
        <dbReference type="Proteomes" id="UP000037069"/>
    </source>
</evidence>
<gene>
    <name evidence="1" type="ORF">FF38_11221</name>
</gene>
<organism evidence="1 2">
    <name type="scientific">Lucilia cuprina</name>
    <name type="common">Green bottle fly</name>
    <name type="synonym">Australian sheep blowfly</name>
    <dbReference type="NCBI Taxonomy" id="7375"/>
    <lineage>
        <taxon>Eukaryota</taxon>
        <taxon>Metazoa</taxon>
        <taxon>Ecdysozoa</taxon>
        <taxon>Arthropoda</taxon>
        <taxon>Hexapoda</taxon>
        <taxon>Insecta</taxon>
        <taxon>Pterygota</taxon>
        <taxon>Neoptera</taxon>
        <taxon>Endopterygota</taxon>
        <taxon>Diptera</taxon>
        <taxon>Brachycera</taxon>
        <taxon>Muscomorpha</taxon>
        <taxon>Oestroidea</taxon>
        <taxon>Calliphoridae</taxon>
        <taxon>Luciliinae</taxon>
        <taxon>Lucilia</taxon>
    </lineage>
</organism>
<name>A0A0L0BU74_LUCCU</name>
<keyword evidence="2" id="KW-1185">Reference proteome</keyword>
<dbReference type="EMBL" id="JRES01001330">
    <property type="protein sequence ID" value="KNC23597.1"/>
    <property type="molecule type" value="Genomic_DNA"/>
</dbReference>
<dbReference type="Proteomes" id="UP000037069">
    <property type="component" value="Unassembled WGS sequence"/>
</dbReference>
<sequence>MDIVGLDQRIERQIKKHHYIHTIVWTSSNSLAIISTKTKAILFGTDDVLTDMNFYLGNVLIENVVRHKCLGVTLDNNLSFCYHVDLMSGKICGILRKIFLTNVYFPLNIKLKLAHALMMPQNIYSLLQYKAYKAKIYKHVLFSNKNPEYLTIDTSDHKWLSFKQHIMILISPEPLK</sequence>
<proteinExistence type="predicted"/>
<reference evidence="1 2" key="1">
    <citation type="journal article" date="2015" name="Nat. Commun.">
        <title>Lucilia cuprina genome unlocks parasitic fly biology to underpin future interventions.</title>
        <authorList>
            <person name="Anstead C.A."/>
            <person name="Korhonen P.K."/>
            <person name="Young N.D."/>
            <person name="Hall R.S."/>
            <person name="Jex A.R."/>
            <person name="Murali S.C."/>
            <person name="Hughes D.S."/>
            <person name="Lee S.F."/>
            <person name="Perry T."/>
            <person name="Stroehlein A.J."/>
            <person name="Ansell B.R."/>
            <person name="Breugelmans B."/>
            <person name="Hofmann A."/>
            <person name="Qu J."/>
            <person name="Dugan S."/>
            <person name="Lee S.L."/>
            <person name="Chao H."/>
            <person name="Dinh H."/>
            <person name="Han Y."/>
            <person name="Doddapaneni H.V."/>
            <person name="Worley K.C."/>
            <person name="Muzny D.M."/>
            <person name="Ioannidis P."/>
            <person name="Waterhouse R.M."/>
            <person name="Zdobnov E.M."/>
            <person name="James P.J."/>
            <person name="Bagnall N.H."/>
            <person name="Kotze A.C."/>
            <person name="Gibbs R.A."/>
            <person name="Richards S."/>
            <person name="Batterham P."/>
            <person name="Gasser R.B."/>
        </authorList>
    </citation>
    <scope>NUCLEOTIDE SEQUENCE [LARGE SCALE GENOMIC DNA]</scope>
    <source>
        <strain evidence="1 2">LS</strain>
        <tissue evidence="1">Full body</tissue>
    </source>
</reference>
<evidence type="ECO:0000313" key="1">
    <source>
        <dbReference type="EMBL" id="KNC23597.1"/>
    </source>
</evidence>
<comment type="caution">
    <text evidence="1">The sequence shown here is derived from an EMBL/GenBank/DDBJ whole genome shotgun (WGS) entry which is preliminary data.</text>
</comment>